<dbReference type="InterPro" id="IPR003594">
    <property type="entry name" value="HATPase_dom"/>
</dbReference>
<dbReference type="OrthoDB" id="9792240at2"/>
<dbReference type="EMBL" id="BLJE01000004">
    <property type="protein sequence ID" value="GFE66280.1"/>
    <property type="molecule type" value="Genomic_DNA"/>
</dbReference>
<dbReference type="AlphaFoldDB" id="A0A6N6JK97"/>
<sequence length="164" mass="18264">MTQLPPDLPDGTHLDLLTKTPTFSLSGTANFATIREMVQTLCERVEPLVGSTPSPRIELELVTAEVLTNIVRHGYRDISGGMIELSAYVSDNDVTILTLDRGHPMPGLAVPEPKTTRVDVPLYDLPEGGFGWSLIHQMTSRCDYRRYNDANYLIYTIARSDAER</sequence>
<gene>
    <name evidence="2" type="ORF">KIN_33540</name>
</gene>
<evidence type="ECO:0000259" key="1">
    <source>
        <dbReference type="Pfam" id="PF13581"/>
    </source>
</evidence>
<reference evidence="2 3" key="1">
    <citation type="submission" date="2019-12" db="EMBL/GenBank/DDBJ databases">
        <title>Litoreibacter badius sp. nov., a novel bacteriochlorophyll a-containing bacterium in the genus Litoreibacter.</title>
        <authorList>
            <person name="Kanamuro M."/>
            <person name="Takabe Y."/>
            <person name="Mori K."/>
            <person name="Takaichi S."/>
            <person name="Hanada S."/>
        </authorList>
    </citation>
    <scope>NUCLEOTIDE SEQUENCE [LARGE SCALE GENOMIC DNA]</scope>
    <source>
        <strain evidence="2 3">K6</strain>
    </source>
</reference>
<feature type="domain" description="Histidine kinase/HSP90-like ATPase" evidence="1">
    <location>
        <begin position="33"/>
        <end position="152"/>
    </location>
</feature>
<evidence type="ECO:0000313" key="3">
    <source>
        <dbReference type="Proteomes" id="UP000436822"/>
    </source>
</evidence>
<name>A0A6N6JK97_9RHOB</name>
<accession>A0A6N6JK97</accession>
<comment type="caution">
    <text evidence="2">The sequence shown here is derived from an EMBL/GenBank/DDBJ whole genome shotgun (WGS) entry which is preliminary data.</text>
</comment>
<dbReference type="SUPFAM" id="SSF55874">
    <property type="entry name" value="ATPase domain of HSP90 chaperone/DNA topoisomerase II/histidine kinase"/>
    <property type="match status" value="1"/>
</dbReference>
<dbReference type="Pfam" id="PF13581">
    <property type="entry name" value="HATPase_c_2"/>
    <property type="match status" value="1"/>
</dbReference>
<evidence type="ECO:0000313" key="2">
    <source>
        <dbReference type="EMBL" id="GFE66280.1"/>
    </source>
</evidence>
<protein>
    <recommendedName>
        <fullName evidence="1">Histidine kinase/HSP90-like ATPase domain-containing protein</fullName>
    </recommendedName>
</protein>
<dbReference type="InterPro" id="IPR036890">
    <property type="entry name" value="HATPase_C_sf"/>
</dbReference>
<proteinExistence type="predicted"/>
<keyword evidence="3" id="KW-1185">Reference proteome</keyword>
<organism evidence="2 3">
    <name type="scientific">Litoreibacter roseus</name>
    <dbReference type="NCBI Taxonomy" id="2601869"/>
    <lineage>
        <taxon>Bacteria</taxon>
        <taxon>Pseudomonadati</taxon>
        <taxon>Pseudomonadota</taxon>
        <taxon>Alphaproteobacteria</taxon>
        <taxon>Rhodobacterales</taxon>
        <taxon>Roseobacteraceae</taxon>
        <taxon>Litoreibacter</taxon>
    </lineage>
</organism>
<dbReference type="RefSeq" id="WP_159809175.1">
    <property type="nucleotide sequence ID" value="NZ_BLJE01000004.1"/>
</dbReference>
<dbReference type="Proteomes" id="UP000436822">
    <property type="component" value="Unassembled WGS sequence"/>
</dbReference>
<dbReference type="Gene3D" id="3.30.565.10">
    <property type="entry name" value="Histidine kinase-like ATPase, C-terminal domain"/>
    <property type="match status" value="1"/>
</dbReference>
<dbReference type="CDD" id="cd16936">
    <property type="entry name" value="HATPase_RsbW-like"/>
    <property type="match status" value="1"/>
</dbReference>